<feature type="active site" description="Proton acceptor" evidence="9 10">
    <location>
        <position position="64"/>
    </location>
</feature>
<comment type="function">
    <text evidence="2 9 11">Excises uracil residues from the DNA which can arise as a result of misincorporation of dUMP residues by DNA polymerase or due to deamination of cytosine.</text>
</comment>
<dbReference type="SMART" id="SM00986">
    <property type="entry name" value="UDG"/>
    <property type="match status" value="1"/>
</dbReference>
<organism evidence="13 14">
    <name type="scientific">Listeria weihenstephanensis</name>
    <dbReference type="NCBI Taxonomy" id="1006155"/>
    <lineage>
        <taxon>Bacteria</taxon>
        <taxon>Bacillati</taxon>
        <taxon>Bacillota</taxon>
        <taxon>Bacilli</taxon>
        <taxon>Bacillales</taxon>
        <taxon>Listeriaceae</taxon>
        <taxon>Listeria</taxon>
    </lineage>
</organism>
<dbReference type="NCBIfam" id="NF003589">
    <property type="entry name" value="PRK05254.1-2"/>
    <property type="match status" value="1"/>
</dbReference>
<dbReference type="PROSITE" id="PS00130">
    <property type="entry name" value="U_DNA_GLYCOSYLASE"/>
    <property type="match status" value="1"/>
</dbReference>
<evidence type="ECO:0000256" key="7">
    <source>
        <dbReference type="ARBA" id="ARBA00022801"/>
    </source>
</evidence>
<accession>A0A1S7FU30</accession>
<reference evidence="14" key="1">
    <citation type="submission" date="2015-03" db="EMBL/GenBank/DDBJ databases">
        <authorList>
            <person name="Ferrari E."/>
            <person name="Walter M.C."/>
            <person name="Huptas C."/>
            <person name="Scherer S."/>
            <person name="Mueller-Herbst S."/>
        </authorList>
    </citation>
    <scope>NUCLEOTIDE SEQUENCE [LARGE SCALE GENOMIC DNA]</scope>
    <source>
        <strain evidence="14">LWP01</strain>
    </source>
</reference>
<evidence type="ECO:0000256" key="4">
    <source>
        <dbReference type="ARBA" id="ARBA00012030"/>
    </source>
</evidence>
<keyword evidence="9" id="KW-0963">Cytoplasm</keyword>
<gene>
    <name evidence="9" type="primary">ung</name>
    <name evidence="13" type="ORF">UE46_07760</name>
</gene>
<dbReference type="EMBL" id="CP011102">
    <property type="protein sequence ID" value="AQY50948.1"/>
    <property type="molecule type" value="Genomic_DNA"/>
</dbReference>
<proteinExistence type="inferred from homology"/>
<dbReference type="RefSeq" id="WP_036062137.1">
    <property type="nucleotide sequence ID" value="NZ_CP011102.1"/>
</dbReference>
<dbReference type="GO" id="GO:0097510">
    <property type="term" value="P:base-excision repair, AP site formation via deaminated base removal"/>
    <property type="evidence" value="ECO:0007669"/>
    <property type="project" value="TreeGrafter"/>
</dbReference>
<protein>
    <recommendedName>
        <fullName evidence="5 9">Uracil-DNA glycosylase</fullName>
        <shortName evidence="9">UDG</shortName>
        <ecNumber evidence="4 9">3.2.2.27</ecNumber>
    </recommendedName>
</protein>
<comment type="catalytic activity">
    <reaction evidence="1 9 11">
        <text>Hydrolyzes single-stranded DNA or mismatched double-stranded DNA and polynucleotides, releasing free uracil.</text>
        <dbReference type="EC" id="3.2.2.27"/>
    </reaction>
</comment>
<name>A0A1S7FU30_9LIST</name>
<keyword evidence="7 9" id="KW-0378">Hydrolase</keyword>
<dbReference type="InterPro" id="IPR005122">
    <property type="entry name" value="Uracil-DNA_glycosylase-like"/>
</dbReference>
<evidence type="ECO:0000256" key="11">
    <source>
        <dbReference type="RuleBase" id="RU003780"/>
    </source>
</evidence>
<dbReference type="CDD" id="cd10027">
    <property type="entry name" value="UDG-F1-like"/>
    <property type="match status" value="1"/>
</dbReference>
<dbReference type="InterPro" id="IPR002043">
    <property type="entry name" value="UDG_fam1"/>
</dbReference>
<evidence type="ECO:0000256" key="10">
    <source>
        <dbReference type="PROSITE-ProRule" id="PRU10072"/>
    </source>
</evidence>
<evidence type="ECO:0000313" key="14">
    <source>
        <dbReference type="Proteomes" id="UP000223060"/>
    </source>
</evidence>
<dbReference type="Proteomes" id="UP000223060">
    <property type="component" value="Chromosome"/>
</dbReference>
<dbReference type="PANTHER" id="PTHR11264">
    <property type="entry name" value="URACIL-DNA GLYCOSYLASE"/>
    <property type="match status" value="1"/>
</dbReference>
<evidence type="ECO:0000313" key="13">
    <source>
        <dbReference type="EMBL" id="AQY50948.1"/>
    </source>
</evidence>
<keyword evidence="14" id="KW-1185">Reference proteome</keyword>
<dbReference type="FunFam" id="3.40.470.10:FF:000001">
    <property type="entry name" value="Uracil-DNA glycosylase"/>
    <property type="match status" value="1"/>
</dbReference>
<dbReference type="NCBIfam" id="NF003588">
    <property type="entry name" value="PRK05254.1-1"/>
    <property type="match status" value="1"/>
</dbReference>
<comment type="similarity">
    <text evidence="3 9 11">Belongs to the uracil-DNA glycosylase (UDG) superfamily. UNG family.</text>
</comment>
<evidence type="ECO:0000256" key="2">
    <source>
        <dbReference type="ARBA" id="ARBA00002631"/>
    </source>
</evidence>
<dbReference type="InterPro" id="IPR036895">
    <property type="entry name" value="Uracil-DNA_glycosylase-like_sf"/>
</dbReference>
<evidence type="ECO:0000256" key="9">
    <source>
        <dbReference type="HAMAP-Rule" id="MF_00148"/>
    </source>
</evidence>
<dbReference type="NCBIfam" id="TIGR00628">
    <property type="entry name" value="ung"/>
    <property type="match status" value="1"/>
</dbReference>
<dbReference type="SMART" id="SM00987">
    <property type="entry name" value="UreE_C"/>
    <property type="match status" value="1"/>
</dbReference>
<dbReference type="KEGG" id="lwi:UE46_07760"/>
<evidence type="ECO:0000256" key="8">
    <source>
        <dbReference type="ARBA" id="ARBA00023204"/>
    </source>
</evidence>
<dbReference type="GO" id="GO:0005737">
    <property type="term" value="C:cytoplasm"/>
    <property type="evidence" value="ECO:0007669"/>
    <property type="project" value="UniProtKB-SubCell"/>
</dbReference>
<dbReference type="AlphaFoldDB" id="A0A1S7FU30"/>
<evidence type="ECO:0000259" key="12">
    <source>
        <dbReference type="SMART" id="SM00986"/>
    </source>
</evidence>
<dbReference type="SUPFAM" id="SSF52141">
    <property type="entry name" value="Uracil-DNA glycosylase-like"/>
    <property type="match status" value="1"/>
</dbReference>
<feature type="domain" description="Uracil-DNA glycosylase-like" evidence="12">
    <location>
        <begin position="49"/>
        <end position="209"/>
    </location>
</feature>
<dbReference type="Gene3D" id="3.40.470.10">
    <property type="entry name" value="Uracil-DNA glycosylase-like domain"/>
    <property type="match status" value="1"/>
</dbReference>
<dbReference type="GO" id="GO:0004844">
    <property type="term" value="F:uracil DNA N-glycosylase activity"/>
    <property type="evidence" value="ECO:0007669"/>
    <property type="project" value="UniProtKB-UniRule"/>
</dbReference>
<dbReference type="EC" id="3.2.2.27" evidence="4 9"/>
<comment type="subcellular location">
    <subcellularLocation>
        <location evidence="9">Cytoplasm</location>
    </subcellularLocation>
</comment>
<keyword evidence="6 9" id="KW-0227">DNA damage</keyword>
<evidence type="ECO:0000256" key="5">
    <source>
        <dbReference type="ARBA" id="ARBA00018429"/>
    </source>
</evidence>
<dbReference type="Pfam" id="PF03167">
    <property type="entry name" value="UDG"/>
    <property type="match status" value="1"/>
</dbReference>
<evidence type="ECO:0000256" key="6">
    <source>
        <dbReference type="ARBA" id="ARBA00022763"/>
    </source>
</evidence>
<evidence type="ECO:0000256" key="1">
    <source>
        <dbReference type="ARBA" id="ARBA00001400"/>
    </source>
</evidence>
<dbReference type="NCBIfam" id="NF003592">
    <property type="entry name" value="PRK05254.1-5"/>
    <property type="match status" value="1"/>
</dbReference>
<dbReference type="InterPro" id="IPR018085">
    <property type="entry name" value="Ura-DNA_Glyclase_AS"/>
</dbReference>
<evidence type="ECO:0000256" key="3">
    <source>
        <dbReference type="ARBA" id="ARBA00008184"/>
    </source>
</evidence>
<dbReference type="HAMAP" id="MF_00148">
    <property type="entry name" value="UDG"/>
    <property type="match status" value="1"/>
</dbReference>
<keyword evidence="8 9" id="KW-0234">DNA repair</keyword>
<dbReference type="NCBIfam" id="NF003591">
    <property type="entry name" value="PRK05254.1-4"/>
    <property type="match status" value="1"/>
</dbReference>
<sequence length="224" mass="25169">MIQLGNDWDALLEDEFMKDYYSKLREFLKVEYGNQTVYPDMYDIFNAFKSTAFQDVKVVILGQDPYHGAGQAHGMSFSVKPGVRTPPSLQNIYKELADDLGLQIPNNGYLLSWARQGVLLLNTVLTVREGKPNSHANKGWEQLTDTVISLLGQKSEPVVFLLWGNNAKSKQALLRNPSHLVLTSVHPSPLSANRGFMGCQHFSKANQYLITNGEKAIDWQIPDI</sequence>
<dbReference type="PANTHER" id="PTHR11264:SF0">
    <property type="entry name" value="URACIL-DNA GLYCOSYLASE"/>
    <property type="match status" value="1"/>
</dbReference>